<keyword evidence="9" id="KW-1185">Reference proteome</keyword>
<evidence type="ECO:0000259" key="7">
    <source>
        <dbReference type="Pfam" id="PF01967"/>
    </source>
</evidence>
<evidence type="ECO:0000256" key="4">
    <source>
        <dbReference type="ARBA" id="ARBA00023150"/>
    </source>
</evidence>
<dbReference type="AlphaFoldDB" id="A0A5C6F0M6"/>
<evidence type="ECO:0000256" key="5">
    <source>
        <dbReference type="ARBA" id="ARBA00023239"/>
    </source>
</evidence>
<dbReference type="EC" id="4.6.1.17" evidence="3"/>
<dbReference type="CDD" id="cd01420">
    <property type="entry name" value="MoaC_PE"/>
    <property type="match status" value="1"/>
</dbReference>
<dbReference type="Pfam" id="PF01967">
    <property type="entry name" value="MoaC"/>
    <property type="match status" value="1"/>
</dbReference>
<dbReference type="Proteomes" id="UP000317977">
    <property type="component" value="Unassembled WGS sequence"/>
</dbReference>
<sequence length="157" mass="16816">MTTSSTHFDSDGNTHMVDVSAKTPTLRIAVAAGELQMLASTAEMIRLGTAKKGDVLSVARLAAIQATKWTQLLIPLCHSIPIESVTVDFDWPATDRLRCIVSVQTTGKTGVEMEAMTAASIGCLTVYDMVKSVDREIAVGPILLLEKQGGKSGHFIR</sequence>
<dbReference type="PANTHER" id="PTHR22960:SF29">
    <property type="entry name" value="CYCLIC PYRANOPTERIN MONOPHOSPHATE SYNTHASE"/>
    <property type="match status" value="1"/>
</dbReference>
<keyword evidence="4" id="KW-0501">Molybdenum cofactor biosynthesis</keyword>
<dbReference type="RefSeq" id="WP_146533607.1">
    <property type="nucleotide sequence ID" value="NZ_SJPX01000002.1"/>
</dbReference>
<evidence type="ECO:0000256" key="6">
    <source>
        <dbReference type="ARBA" id="ARBA00055087"/>
    </source>
</evidence>
<evidence type="ECO:0000313" key="9">
    <source>
        <dbReference type="Proteomes" id="UP000317977"/>
    </source>
</evidence>
<dbReference type="Gene3D" id="3.30.70.640">
    <property type="entry name" value="Molybdopterin cofactor biosynthesis C (MoaC) domain"/>
    <property type="match status" value="1"/>
</dbReference>
<organism evidence="8 9">
    <name type="scientific">Rubripirellula reticaptiva</name>
    <dbReference type="NCBI Taxonomy" id="2528013"/>
    <lineage>
        <taxon>Bacteria</taxon>
        <taxon>Pseudomonadati</taxon>
        <taxon>Planctomycetota</taxon>
        <taxon>Planctomycetia</taxon>
        <taxon>Pirellulales</taxon>
        <taxon>Pirellulaceae</taxon>
        <taxon>Rubripirellula</taxon>
    </lineage>
</organism>
<dbReference type="InterPro" id="IPR002820">
    <property type="entry name" value="Mopterin_CF_biosynth-C_dom"/>
</dbReference>
<evidence type="ECO:0000256" key="3">
    <source>
        <dbReference type="ARBA" id="ARBA00012575"/>
    </source>
</evidence>
<name>A0A5C6F0M6_9BACT</name>
<accession>A0A5C6F0M6</accession>
<proteinExistence type="predicted"/>
<evidence type="ECO:0000256" key="1">
    <source>
        <dbReference type="ARBA" id="ARBA00001637"/>
    </source>
</evidence>
<dbReference type="NCBIfam" id="TIGR00581">
    <property type="entry name" value="moaC"/>
    <property type="match status" value="1"/>
</dbReference>
<dbReference type="InterPro" id="IPR047594">
    <property type="entry name" value="MoaC_bact/euk"/>
</dbReference>
<protein>
    <recommendedName>
        <fullName evidence="3">cyclic pyranopterin monophosphate synthase</fullName>
        <ecNumber evidence="3">4.6.1.17</ecNumber>
    </recommendedName>
</protein>
<dbReference type="PANTHER" id="PTHR22960">
    <property type="entry name" value="MOLYBDOPTERIN COFACTOR SYNTHESIS PROTEIN A"/>
    <property type="match status" value="1"/>
</dbReference>
<feature type="domain" description="Molybdopterin cofactor biosynthesis C (MoaC)" evidence="7">
    <location>
        <begin position="16"/>
        <end position="150"/>
    </location>
</feature>
<dbReference type="InterPro" id="IPR036522">
    <property type="entry name" value="MoaC_sf"/>
</dbReference>
<evidence type="ECO:0000313" key="8">
    <source>
        <dbReference type="EMBL" id="TWU55413.1"/>
    </source>
</evidence>
<keyword evidence="5" id="KW-0456">Lyase</keyword>
<dbReference type="OrthoDB" id="9794429at2"/>
<dbReference type="InterPro" id="IPR023045">
    <property type="entry name" value="MoaC"/>
</dbReference>
<dbReference type="NCBIfam" id="NF006870">
    <property type="entry name" value="PRK09364.1"/>
    <property type="match status" value="1"/>
</dbReference>
<comment type="catalytic activity">
    <reaction evidence="1">
        <text>(8S)-3',8-cyclo-7,8-dihydroguanosine 5'-triphosphate = cyclic pyranopterin phosphate + diphosphate</text>
        <dbReference type="Rhea" id="RHEA:49580"/>
        <dbReference type="ChEBI" id="CHEBI:33019"/>
        <dbReference type="ChEBI" id="CHEBI:59648"/>
        <dbReference type="ChEBI" id="CHEBI:131766"/>
        <dbReference type="EC" id="4.6.1.17"/>
    </reaction>
</comment>
<dbReference type="UniPathway" id="UPA00344"/>
<comment type="pathway">
    <text evidence="2">Cofactor biosynthesis; molybdopterin biosynthesis.</text>
</comment>
<dbReference type="GO" id="GO:0006777">
    <property type="term" value="P:Mo-molybdopterin cofactor biosynthetic process"/>
    <property type="evidence" value="ECO:0007669"/>
    <property type="project" value="UniProtKB-KW"/>
</dbReference>
<comment type="caution">
    <text evidence="8">The sequence shown here is derived from an EMBL/GenBank/DDBJ whole genome shotgun (WGS) entry which is preliminary data.</text>
</comment>
<dbReference type="SUPFAM" id="SSF55040">
    <property type="entry name" value="Molybdenum cofactor biosynthesis protein C, MoaC"/>
    <property type="match status" value="1"/>
</dbReference>
<dbReference type="InterPro" id="IPR050105">
    <property type="entry name" value="MoCo_biosynth_MoaA/MoaC"/>
</dbReference>
<gene>
    <name evidence="8" type="primary">moaC</name>
    <name evidence="8" type="ORF">Poly59_17110</name>
</gene>
<reference evidence="8 9" key="1">
    <citation type="submission" date="2019-02" db="EMBL/GenBank/DDBJ databases">
        <title>Deep-cultivation of Planctomycetes and their phenomic and genomic characterization uncovers novel biology.</title>
        <authorList>
            <person name="Wiegand S."/>
            <person name="Jogler M."/>
            <person name="Boedeker C."/>
            <person name="Pinto D."/>
            <person name="Vollmers J."/>
            <person name="Rivas-Marin E."/>
            <person name="Kohn T."/>
            <person name="Peeters S.H."/>
            <person name="Heuer A."/>
            <person name="Rast P."/>
            <person name="Oberbeckmann S."/>
            <person name="Bunk B."/>
            <person name="Jeske O."/>
            <person name="Meyerdierks A."/>
            <person name="Storesund J.E."/>
            <person name="Kallscheuer N."/>
            <person name="Luecker S."/>
            <person name="Lage O.M."/>
            <person name="Pohl T."/>
            <person name="Merkel B.J."/>
            <person name="Hornburger P."/>
            <person name="Mueller R.-W."/>
            <person name="Bruemmer F."/>
            <person name="Labrenz M."/>
            <person name="Spormann A.M."/>
            <person name="Op Den Camp H."/>
            <person name="Overmann J."/>
            <person name="Amann R."/>
            <person name="Jetten M.S.M."/>
            <person name="Mascher T."/>
            <person name="Medema M.H."/>
            <person name="Devos D.P."/>
            <person name="Kaster A.-K."/>
            <person name="Ovreas L."/>
            <person name="Rohde M."/>
            <person name="Galperin M.Y."/>
            <person name="Jogler C."/>
        </authorList>
    </citation>
    <scope>NUCLEOTIDE SEQUENCE [LARGE SCALE GENOMIC DNA]</scope>
    <source>
        <strain evidence="8 9">Poly59</strain>
    </source>
</reference>
<comment type="function">
    <text evidence="6">Catalyzes the conversion of (8S)-3',8-cyclo-7,8-dihydroguanosine 5'-triphosphate to cyclic pyranopterin monophosphate (cPMP).</text>
</comment>
<dbReference type="EMBL" id="SJPX01000002">
    <property type="protein sequence ID" value="TWU55413.1"/>
    <property type="molecule type" value="Genomic_DNA"/>
</dbReference>
<evidence type="ECO:0000256" key="2">
    <source>
        <dbReference type="ARBA" id="ARBA00005046"/>
    </source>
</evidence>
<dbReference type="GO" id="GO:0061799">
    <property type="term" value="F:cyclic pyranopterin monophosphate synthase activity"/>
    <property type="evidence" value="ECO:0007669"/>
    <property type="project" value="UniProtKB-EC"/>
</dbReference>